<dbReference type="SUPFAM" id="SSF52058">
    <property type="entry name" value="L domain-like"/>
    <property type="match status" value="1"/>
</dbReference>
<dbReference type="Pfam" id="PF13306">
    <property type="entry name" value="LRR_5"/>
    <property type="match status" value="2"/>
</dbReference>
<dbReference type="GO" id="GO:0005794">
    <property type="term" value="C:Golgi apparatus"/>
    <property type="evidence" value="ECO:0007669"/>
    <property type="project" value="TreeGrafter"/>
</dbReference>
<keyword evidence="2" id="KW-0328">Glycosyltransferase</keyword>
<feature type="chain" id="PRO_5044291750" evidence="6">
    <location>
        <begin position="19"/>
        <end position="933"/>
    </location>
</feature>
<evidence type="ECO:0000256" key="2">
    <source>
        <dbReference type="ARBA" id="ARBA00022676"/>
    </source>
</evidence>
<keyword evidence="4" id="KW-0479">Metal-binding</keyword>
<name>A0A0D3KBC3_EMIH1</name>
<evidence type="ECO:0000256" key="1">
    <source>
        <dbReference type="ARBA" id="ARBA00006351"/>
    </source>
</evidence>
<evidence type="ECO:0000256" key="4">
    <source>
        <dbReference type="ARBA" id="ARBA00022723"/>
    </source>
</evidence>
<dbReference type="Proteomes" id="UP000013827">
    <property type="component" value="Unassembled WGS sequence"/>
</dbReference>
<evidence type="ECO:0000256" key="6">
    <source>
        <dbReference type="SAM" id="SignalP"/>
    </source>
</evidence>
<dbReference type="InterPro" id="IPR050748">
    <property type="entry name" value="Glycosyltrans_8_dom-fam"/>
</dbReference>
<feature type="region of interest" description="Disordered" evidence="5">
    <location>
        <begin position="305"/>
        <end position="328"/>
    </location>
</feature>
<dbReference type="PANTHER" id="PTHR13778">
    <property type="entry name" value="GLYCOSYLTRANSFERASE 8 DOMAIN-CONTAINING PROTEIN"/>
    <property type="match status" value="1"/>
</dbReference>
<dbReference type="InterPro" id="IPR032675">
    <property type="entry name" value="LRR_dom_sf"/>
</dbReference>
<dbReference type="Gene3D" id="3.90.550.10">
    <property type="entry name" value="Spore Coat Polysaccharide Biosynthesis Protein SpsA, Chain A"/>
    <property type="match status" value="1"/>
</dbReference>
<proteinExistence type="inferred from homology"/>
<keyword evidence="8" id="KW-1185">Reference proteome</keyword>
<dbReference type="EnsemblProtists" id="EOD33058">
    <property type="protein sequence ID" value="EOD33058"/>
    <property type="gene ID" value="EMIHUDRAFT_111968"/>
</dbReference>
<dbReference type="HOGENOM" id="CLU_313863_0_0_1"/>
<evidence type="ECO:0000313" key="7">
    <source>
        <dbReference type="EnsemblProtists" id="EOD33058"/>
    </source>
</evidence>
<reference evidence="7" key="2">
    <citation type="submission" date="2024-10" db="UniProtKB">
        <authorList>
            <consortium name="EnsemblProtists"/>
        </authorList>
    </citation>
    <scope>IDENTIFICATION</scope>
</reference>
<evidence type="ECO:0000256" key="5">
    <source>
        <dbReference type="SAM" id="MobiDB-lite"/>
    </source>
</evidence>
<dbReference type="AlphaFoldDB" id="A0A0D3KBC3"/>
<dbReference type="GeneID" id="17278330"/>
<feature type="signal peptide" evidence="6">
    <location>
        <begin position="1"/>
        <end position="18"/>
    </location>
</feature>
<dbReference type="InterPro" id="IPR002495">
    <property type="entry name" value="Glyco_trans_8"/>
</dbReference>
<evidence type="ECO:0000313" key="8">
    <source>
        <dbReference type="Proteomes" id="UP000013827"/>
    </source>
</evidence>
<keyword evidence="3" id="KW-0808">Transferase</keyword>
<feature type="compositionally biased region" description="Acidic residues" evidence="5">
    <location>
        <begin position="318"/>
        <end position="328"/>
    </location>
</feature>
<dbReference type="InterPro" id="IPR026906">
    <property type="entry name" value="LRR_5"/>
</dbReference>
<dbReference type="Gene3D" id="3.80.10.10">
    <property type="entry name" value="Ribonuclease Inhibitor"/>
    <property type="match status" value="2"/>
</dbReference>
<dbReference type="GO" id="GO:0046872">
    <property type="term" value="F:metal ion binding"/>
    <property type="evidence" value="ECO:0007669"/>
    <property type="project" value="UniProtKB-KW"/>
</dbReference>
<dbReference type="KEGG" id="ehx:EMIHUDRAFT_111968"/>
<accession>A0A0D3KBC3</accession>
<sequence>MALYHLLVLFTISTKLAGEAPSAPPSQAAGDAYSPPGSLGVVAECTCADVDNKGKLTCTKDEAVKKCDKLETLILAKGVKTVGKSAFKDCKKLKTLTISPTVEIIGEEAFEDCKLMESVKIEPRIELLEGPPKTNIVCSIKKFGKESFKNAGSNSNTPFTLDLSECDQLTEFGESSFEESNVGMLKLPQRQLMSIPNPPASRRAMCNIESFGEKAFYKATNLVGETCVDDLPFLQGNNMYEQYKTASNQCLDVAFCTSLKKIGKEAFDKTKIKMYVINSEAGVTDSIGKHAFPDNTMKAIRQEMKPPAGGRRLQTDNATEESDTDVVDDESEWDEVYVRLSDVLQQPPTCDDPKDDGLSLGEKIIIGLGAPTLALTLGFGAVAVYMLVLNRRVVWDVCRVACKTTWDCDAGAATSAPVGGGTDTTVVHLAFAADAALLPAVGASIASAVASSRPSTRLHVHLAAVRRGLARLLPSDENHPTAAAVEAQPRRRQSKGVRYARDLRARENFVRFYLADLLPAVERTLWLDADTVVRCDLSHLFAGAGAAPWHLEEPVVAVALRDAARSKGGLNQTISRTLRRAAAAGSGAPAGPIGPPQREALRQCVPHAGGSAFTAISDSAFNAGVSLLYLDRWRKAGATAAFEALLSMHRQDALWDEAQGQSQPPMQLLGCAYGFASLGAGMNCEVETPAHGVHPGPPEGRRAGGLGAASLAAAAGSGAGMASGKARWCGACVLHWNGAKPWVLANRSNGKLSASRADAQSEWLTAARLLDARLPECAALPSLGSDLERATDALLSATDPAAPIDDLFEGMDKALKIKANVPVDVINSVLECCLIHAGYDNVDDEQIQVTPHQGHYYVTASDSVDLYALLNSVGIVPDRLTPLDRRFIEKYMNGSAYGLIHSSNTRPRTSTSLASSTWTCCASRSPCRRSPTT</sequence>
<reference evidence="8" key="1">
    <citation type="journal article" date="2013" name="Nature">
        <title>Pan genome of the phytoplankton Emiliania underpins its global distribution.</title>
        <authorList>
            <person name="Read B.A."/>
            <person name="Kegel J."/>
            <person name="Klute M.J."/>
            <person name="Kuo A."/>
            <person name="Lefebvre S.C."/>
            <person name="Maumus F."/>
            <person name="Mayer C."/>
            <person name="Miller J."/>
            <person name="Monier A."/>
            <person name="Salamov A."/>
            <person name="Young J."/>
            <person name="Aguilar M."/>
            <person name="Claverie J.M."/>
            <person name="Frickenhaus S."/>
            <person name="Gonzalez K."/>
            <person name="Herman E.K."/>
            <person name="Lin Y.C."/>
            <person name="Napier J."/>
            <person name="Ogata H."/>
            <person name="Sarno A.F."/>
            <person name="Shmutz J."/>
            <person name="Schroeder D."/>
            <person name="de Vargas C."/>
            <person name="Verret F."/>
            <person name="von Dassow P."/>
            <person name="Valentin K."/>
            <person name="Van de Peer Y."/>
            <person name="Wheeler G."/>
            <person name="Dacks J.B."/>
            <person name="Delwiche C.F."/>
            <person name="Dyhrman S.T."/>
            <person name="Glockner G."/>
            <person name="John U."/>
            <person name="Richards T."/>
            <person name="Worden A.Z."/>
            <person name="Zhang X."/>
            <person name="Grigoriev I.V."/>
            <person name="Allen A.E."/>
            <person name="Bidle K."/>
            <person name="Borodovsky M."/>
            <person name="Bowler C."/>
            <person name="Brownlee C."/>
            <person name="Cock J.M."/>
            <person name="Elias M."/>
            <person name="Gladyshev V.N."/>
            <person name="Groth M."/>
            <person name="Guda C."/>
            <person name="Hadaegh A."/>
            <person name="Iglesias-Rodriguez M.D."/>
            <person name="Jenkins J."/>
            <person name="Jones B.M."/>
            <person name="Lawson T."/>
            <person name="Leese F."/>
            <person name="Lindquist E."/>
            <person name="Lobanov A."/>
            <person name="Lomsadze A."/>
            <person name="Malik S.B."/>
            <person name="Marsh M.E."/>
            <person name="Mackinder L."/>
            <person name="Mock T."/>
            <person name="Mueller-Roeber B."/>
            <person name="Pagarete A."/>
            <person name="Parker M."/>
            <person name="Probert I."/>
            <person name="Quesneville H."/>
            <person name="Raines C."/>
            <person name="Rensing S.A."/>
            <person name="Riano-Pachon D.M."/>
            <person name="Richier S."/>
            <person name="Rokitta S."/>
            <person name="Shiraiwa Y."/>
            <person name="Soanes D.M."/>
            <person name="van der Giezen M."/>
            <person name="Wahlund T.M."/>
            <person name="Williams B."/>
            <person name="Wilson W."/>
            <person name="Wolfe G."/>
            <person name="Wurch L.L."/>
        </authorList>
    </citation>
    <scope>NUCLEOTIDE SEQUENCE</scope>
</reference>
<dbReference type="Pfam" id="PF01501">
    <property type="entry name" value="Glyco_transf_8"/>
    <property type="match status" value="1"/>
</dbReference>
<organism evidence="7 8">
    <name type="scientific">Emiliania huxleyi (strain CCMP1516)</name>
    <dbReference type="NCBI Taxonomy" id="280463"/>
    <lineage>
        <taxon>Eukaryota</taxon>
        <taxon>Haptista</taxon>
        <taxon>Haptophyta</taxon>
        <taxon>Prymnesiophyceae</taxon>
        <taxon>Isochrysidales</taxon>
        <taxon>Noelaerhabdaceae</taxon>
        <taxon>Emiliania</taxon>
    </lineage>
</organism>
<evidence type="ECO:0000256" key="3">
    <source>
        <dbReference type="ARBA" id="ARBA00022679"/>
    </source>
</evidence>
<comment type="similarity">
    <text evidence="1">Belongs to the glycosyltransferase 8 family.</text>
</comment>
<dbReference type="InterPro" id="IPR029044">
    <property type="entry name" value="Nucleotide-diphossugar_trans"/>
</dbReference>
<protein>
    <submittedName>
        <fullName evidence="7">Uncharacterized protein</fullName>
    </submittedName>
</protein>
<dbReference type="RefSeq" id="XP_005785487.1">
    <property type="nucleotide sequence ID" value="XM_005785430.1"/>
</dbReference>
<dbReference type="PANTHER" id="PTHR13778:SF47">
    <property type="entry name" value="LIPOPOLYSACCHARIDE 1,3-GALACTOSYLTRANSFERASE"/>
    <property type="match status" value="1"/>
</dbReference>
<dbReference type="GO" id="GO:0016757">
    <property type="term" value="F:glycosyltransferase activity"/>
    <property type="evidence" value="ECO:0007669"/>
    <property type="project" value="UniProtKB-KW"/>
</dbReference>
<keyword evidence="6" id="KW-0732">Signal</keyword>
<dbReference type="PaxDb" id="2903-EOD33058"/>
<dbReference type="SUPFAM" id="SSF53448">
    <property type="entry name" value="Nucleotide-diphospho-sugar transferases"/>
    <property type="match status" value="1"/>
</dbReference>